<protein>
    <submittedName>
        <fullName evidence="1">Uncharacterized protein</fullName>
    </submittedName>
</protein>
<organism evidence="1 2">
    <name type="scientific">Prevotella histicola F0411</name>
    <dbReference type="NCBI Taxonomy" id="857291"/>
    <lineage>
        <taxon>Bacteria</taxon>
        <taxon>Pseudomonadati</taxon>
        <taxon>Bacteroidota</taxon>
        <taxon>Bacteroidia</taxon>
        <taxon>Bacteroidales</taxon>
        <taxon>Prevotellaceae</taxon>
        <taxon>Prevotella</taxon>
    </lineage>
</organism>
<name>G6AFV4_9BACT</name>
<comment type="caution">
    <text evidence="1">The sequence shown here is derived from an EMBL/GenBank/DDBJ whole genome shotgun (WGS) entry which is preliminary data.</text>
</comment>
<dbReference type="EMBL" id="AFXP01000007">
    <property type="protein sequence ID" value="EHG16406.1"/>
    <property type="molecule type" value="Genomic_DNA"/>
</dbReference>
<proteinExistence type="predicted"/>
<reference evidence="1 2" key="1">
    <citation type="submission" date="2011-10" db="EMBL/GenBank/DDBJ databases">
        <title>The Genome Sequence of Prevotella histicola F0411.</title>
        <authorList>
            <consortium name="The Broad Institute Genome Sequencing Platform"/>
            <person name="Earl A."/>
            <person name="Ward D."/>
            <person name="Feldgarden M."/>
            <person name="Gevers D."/>
            <person name="Izard J."/>
            <person name="Ganesan A."/>
            <person name="Blanton J.M."/>
            <person name="Baranova O.V."/>
            <person name="Tanner A.C."/>
            <person name="Mathney J.M.J."/>
            <person name="Dewhirst F.E."/>
            <person name="Young S.K."/>
            <person name="Zeng Q."/>
            <person name="Gargeya S."/>
            <person name="Fitzgerald M."/>
            <person name="Haas B."/>
            <person name="Abouelleil A."/>
            <person name="Alvarado L."/>
            <person name="Arachchi H.M."/>
            <person name="Berlin A."/>
            <person name="Brown A."/>
            <person name="Chapman S.B."/>
            <person name="Chen Z."/>
            <person name="Dunbar C."/>
            <person name="Freedman E."/>
            <person name="Gearin G."/>
            <person name="Gellesch M."/>
            <person name="Goldberg J."/>
            <person name="Griggs A."/>
            <person name="Gujja S."/>
            <person name="Heiman D."/>
            <person name="Howarth C."/>
            <person name="Larson L."/>
            <person name="Lui A."/>
            <person name="MacDonald P.J.P."/>
            <person name="Montmayeur A."/>
            <person name="Murphy C."/>
            <person name="Neiman D."/>
            <person name="Pearson M."/>
            <person name="Priest M."/>
            <person name="Roberts A."/>
            <person name="Saif S."/>
            <person name="Shea T."/>
            <person name="Shenoy N."/>
            <person name="Sisk P."/>
            <person name="Stolte C."/>
            <person name="Sykes S."/>
            <person name="Wortman J."/>
            <person name="Nusbaum C."/>
            <person name="Birren B."/>
        </authorList>
    </citation>
    <scope>NUCLEOTIDE SEQUENCE [LARGE SCALE GENOMIC DNA]</scope>
    <source>
        <strain evidence="1 2">F0411</strain>
    </source>
</reference>
<dbReference type="Proteomes" id="UP000004597">
    <property type="component" value="Unassembled WGS sequence"/>
</dbReference>
<evidence type="ECO:0000313" key="2">
    <source>
        <dbReference type="Proteomes" id="UP000004597"/>
    </source>
</evidence>
<keyword evidence="2" id="KW-1185">Reference proteome</keyword>
<dbReference type="HOGENOM" id="CLU_2992878_0_0_10"/>
<evidence type="ECO:0000313" key="1">
    <source>
        <dbReference type="EMBL" id="EHG16406.1"/>
    </source>
</evidence>
<dbReference type="AlphaFoldDB" id="G6AFV4"/>
<gene>
    <name evidence="1" type="ORF">HMPREF9138_00981</name>
</gene>
<sequence length="57" mass="6866">MQKVPFYNAKEHRLFCKSELILQLEMLPCCVGKGTVPFLFRFLMPFVVINRWFRDDI</sequence>
<accession>G6AFV4</accession>
<dbReference type="PATRIC" id="fig|857291.3.peg.965"/>